<keyword evidence="2" id="KW-0805">Transcription regulation</keyword>
<dbReference type="OrthoDB" id="690068at2759"/>
<dbReference type="SUPFAM" id="SSF47459">
    <property type="entry name" value="HLH, helix-loop-helix DNA-binding domain"/>
    <property type="match status" value="1"/>
</dbReference>
<reference evidence="8" key="2">
    <citation type="journal article" date="2023" name="Plants (Basel)">
        <title>Annotation of the Turnera subulata (Passifloraceae) Draft Genome Reveals the S-Locus Evolved after the Divergence of Turneroideae from Passifloroideae in a Stepwise Manner.</title>
        <authorList>
            <person name="Henning P.M."/>
            <person name="Roalson E.H."/>
            <person name="Mir W."/>
            <person name="McCubbin A.G."/>
            <person name="Shore J.S."/>
        </authorList>
    </citation>
    <scope>NUCLEOTIDE SEQUENCE</scope>
    <source>
        <strain evidence="8">F60SS</strain>
    </source>
</reference>
<proteinExistence type="predicted"/>
<keyword evidence="9" id="KW-1185">Reference proteome</keyword>
<dbReference type="InterPro" id="IPR011598">
    <property type="entry name" value="bHLH_dom"/>
</dbReference>
<gene>
    <name evidence="8" type="ORF">Tsubulata_020634</name>
</gene>
<evidence type="ECO:0000256" key="6">
    <source>
        <dbReference type="SAM" id="MobiDB-lite"/>
    </source>
</evidence>
<dbReference type="GO" id="GO:0003677">
    <property type="term" value="F:DNA binding"/>
    <property type="evidence" value="ECO:0007669"/>
    <property type="project" value="UniProtKB-KW"/>
</dbReference>
<evidence type="ECO:0000256" key="2">
    <source>
        <dbReference type="ARBA" id="ARBA00023015"/>
    </source>
</evidence>
<feature type="region of interest" description="Disordered" evidence="6">
    <location>
        <begin position="1"/>
        <end position="34"/>
    </location>
</feature>
<comment type="subcellular location">
    <subcellularLocation>
        <location evidence="1">Nucleus</location>
    </subcellularLocation>
</comment>
<keyword evidence="3" id="KW-0238">DNA-binding</keyword>
<evidence type="ECO:0000256" key="4">
    <source>
        <dbReference type="ARBA" id="ARBA00023163"/>
    </source>
</evidence>
<dbReference type="SMART" id="SM00353">
    <property type="entry name" value="HLH"/>
    <property type="match status" value="1"/>
</dbReference>
<dbReference type="PANTHER" id="PTHR45855">
    <property type="entry name" value="TRANSCRIPTION FACTOR PIF1-RELATED"/>
    <property type="match status" value="1"/>
</dbReference>
<feature type="region of interest" description="Disordered" evidence="6">
    <location>
        <begin position="107"/>
        <end position="131"/>
    </location>
</feature>
<dbReference type="EMBL" id="JAKUCV010006026">
    <property type="protein sequence ID" value="KAJ4828981.1"/>
    <property type="molecule type" value="Genomic_DNA"/>
</dbReference>
<protein>
    <recommendedName>
        <fullName evidence="7">BHLH domain-containing protein</fullName>
    </recommendedName>
</protein>
<dbReference type="GO" id="GO:0005634">
    <property type="term" value="C:nucleus"/>
    <property type="evidence" value="ECO:0007669"/>
    <property type="project" value="UniProtKB-SubCell"/>
</dbReference>
<evidence type="ECO:0000313" key="8">
    <source>
        <dbReference type="EMBL" id="KAJ4828981.1"/>
    </source>
</evidence>
<keyword evidence="5" id="KW-0539">Nucleus</keyword>
<name>A0A9Q0FES3_9ROSI</name>
<organism evidence="8 9">
    <name type="scientific">Turnera subulata</name>
    <dbReference type="NCBI Taxonomy" id="218843"/>
    <lineage>
        <taxon>Eukaryota</taxon>
        <taxon>Viridiplantae</taxon>
        <taxon>Streptophyta</taxon>
        <taxon>Embryophyta</taxon>
        <taxon>Tracheophyta</taxon>
        <taxon>Spermatophyta</taxon>
        <taxon>Magnoliopsida</taxon>
        <taxon>eudicotyledons</taxon>
        <taxon>Gunneridae</taxon>
        <taxon>Pentapetalae</taxon>
        <taxon>rosids</taxon>
        <taxon>fabids</taxon>
        <taxon>Malpighiales</taxon>
        <taxon>Passifloraceae</taxon>
        <taxon>Turnera</taxon>
    </lineage>
</organism>
<dbReference type="FunFam" id="4.10.280.10:FF:000004">
    <property type="entry name" value="Basic helix-loop-helix transcription factor"/>
    <property type="match status" value="1"/>
</dbReference>
<evidence type="ECO:0000313" key="9">
    <source>
        <dbReference type="Proteomes" id="UP001141552"/>
    </source>
</evidence>
<evidence type="ECO:0000259" key="7">
    <source>
        <dbReference type="PROSITE" id="PS50888"/>
    </source>
</evidence>
<feature type="compositionally biased region" description="Basic and acidic residues" evidence="6">
    <location>
        <begin position="119"/>
        <end position="131"/>
    </location>
</feature>
<sequence>MLQILLRSSSSTSASSSSSFVGPPGGQHYSFPGVLVPENPVHGGSCRKDVISAGAEEGDYGYFSGNAVRGNVSSSSLGGGSENETDDHEYDCDSEEGLEALMDEVPAKPAAPRSSKRSRAAEVHNLSEKRRRSRINEKMKALQNLIPNSNKTDKASMLDEAIDYLKQLQLQVQMLSMRNGISLHPMCLPGLLQPFQLSQFRTGAVEDNSPPHMNMATSSRPLNVETPAPPAMFSFQNHCTSAQQSSSSNLPHALINPETSSFGLESSIKAHFGPFPLHGPSEVCLMSNLISLLYVTLHTEKGPSSISHAVTVQPYSGENVLPHHQLNLNHSDRHPSELASLPFGRQVSNMKDSSGLEARNTTGRDQVEQVLLKKIERNPILSPDLNSIQMGRSAFIGGLKMERRDA</sequence>
<dbReference type="PANTHER" id="PTHR45855:SF73">
    <property type="entry name" value="TRANSCRIPTION FACTOR SPATULA"/>
    <property type="match status" value="1"/>
</dbReference>
<accession>A0A9Q0FES3</accession>
<evidence type="ECO:0000256" key="5">
    <source>
        <dbReference type="ARBA" id="ARBA00023242"/>
    </source>
</evidence>
<evidence type="ECO:0000256" key="1">
    <source>
        <dbReference type="ARBA" id="ARBA00004123"/>
    </source>
</evidence>
<dbReference type="Pfam" id="PF00010">
    <property type="entry name" value="HLH"/>
    <property type="match status" value="1"/>
</dbReference>
<feature type="domain" description="BHLH" evidence="7">
    <location>
        <begin position="119"/>
        <end position="168"/>
    </location>
</feature>
<reference evidence="8" key="1">
    <citation type="submission" date="2022-02" db="EMBL/GenBank/DDBJ databases">
        <authorList>
            <person name="Henning P.M."/>
            <person name="McCubbin A.G."/>
            <person name="Shore J.S."/>
        </authorList>
    </citation>
    <scope>NUCLEOTIDE SEQUENCE</scope>
    <source>
        <strain evidence="8">F60SS</strain>
        <tissue evidence="8">Leaves</tissue>
    </source>
</reference>
<feature type="compositionally biased region" description="Low complexity" evidence="6">
    <location>
        <begin position="8"/>
        <end position="19"/>
    </location>
</feature>
<dbReference type="CDD" id="cd11445">
    <property type="entry name" value="bHLH_AtPIF_like"/>
    <property type="match status" value="1"/>
</dbReference>
<evidence type="ECO:0000256" key="3">
    <source>
        <dbReference type="ARBA" id="ARBA00023125"/>
    </source>
</evidence>
<dbReference type="InterPro" id="IPR031066">
    <property type="entry name" value="bHLH_ALC-like_plant"/>
</dbReference>
<dbReference type="Gene3D" id="4.10.280.10">
    <property type="entry name" value="Helix-loop-helix DNA-binding domain"/>
    <property type="match status" value="1"/>
</dbReference>
<dbReference type="PROSITE" id="PS50888">
    <property type="entry name" value="BHLH"/>
    <property type="match status" value="1"/>
</dbReference>
<comment type="caution">
    <text evidence="8">The sequence shown here is derived from an EMBL/GenBank/DDBJ whole genome shotgun (WGS) entry which is preliminary data.</text>
</comment>
<dbReference type="GO" id="GO:0046983">
    <property type="term" value="F:protein dimerization activity"/>
    <property type="evidence" value="ECO:0007669"/>
    <property type="project" value="InterPro"/>
</dbReference>
<dbReference type="InterPro" id="IPR036638">
    <property type="entry name" value="HLH_DNA-bd_sf"/>
</dbReference>
<dbReference type="AlphaFoldDB" id="A0A9Q0FES3"/>
<dbReference type="Proteomes" id="UP001141552">
    <property type="component" value="Unassembled WGS sequence"/>
</dbReference>
<dbReference type="InterPro" id="IPR047265">
    <property type="entry name" value="PIF1-like_bHLH"/>
</dbReference>
<keyword evidence="4" id="KW-0804">Transcription</keyword>